<dbReference type="InterPro" id="IPR004192">
    <property type="entry name" value="Rieske_TM"/>
</dbReference>
<comment type="caution">
    <text evidence="2">The sequence shown here is derived from an EMBL/GenBank/DDBJ whole genome shotgun (WGS) entry which is preliminary data.</text>
</comment>
<feature type="domain" description="Cytochrome b-c1 complex subunit Rieske transmembrane" evidence="1">
    <location>
        <begin position="80"/>
        <end position="130"/>
    </location>
</feature>
<dbReference type="GO" id="GO:0008121">
    <property type="term" value="F:quinol-cytochrome-c reductase activity"/>
    <property type="evidence" value="ECO:0007669"/>
    <property type="project" value="InterPro"/>
</dbReference>
<evidence type="ECO:0000313" key="3">
    <source>
        <dbReference type="Proteomes" id="UP000186601"/>
    </source>
</evidence>
<dbReference type="InterPro" id="IPR037008">
    <property type="entry name" value="bc1_Rieske_TM_sf"/>
</dbReference>
<gene>
    <name evidence="2" type="ORF">PHLCEN_2v993</name>
</gene>
<dbReference type="SUPFAM" id="SSF81502">
    <property type="entry name" value="ISP transmembrane anchor"/>
    <property type="match status" value="1"/>
</dbReference>
<dbReference type="Proteomes" id="UP000186601">
    <property type="component" value="Unassembled WGS sequence"/>
</dbReference>
<dbReference type="Pfam" id="PF02921">
    <property type="entry name" value="UCR_TM"/>
    <property type="match status" value="1"/>
</dbReference>
<proteinExistence type="predicted"/>
<keyword evidence="3" id="KW-1185">Reference proteome</keyword>
<dbReference type="InterPro" id="IPR014349">
    <property type="entry name" value="Rieske_Fe-S_prot"/>
</dbReference>
<organism evidence="2 3">
    <name type="scientific">Hermanssonia centrifuga</name>
    <dbReference type="NCBI Taxonomy" id="98765"/>
    <lineage>
        <taxon>Eukaryota</taxon>
        <taxon>Fungi</taxon>
        <taxon>Dikarya</taxon>
        <taxon>Basidiomycota</taxon>
        <taxon>Agaricomycotina</taxon>
        <taxon>Agaricomycetes</taxon>
        <taxon>Polyporales</taxon>
        <taxon>Meruliaceae</taxon>
        <taxon>Hermanssonia</taxon>
    </lineage>
</organism>
<dbReference type="AlphaFoldDB" id="A0A2R6S4A2"/>
<accession>A0A2R6S4A2</accession>
<dbReference type="GO" id="GO:0051537">
    <property type="term" value="F:2 iron, 2 sulfur cluster binding"/>
    <property type="evidence" value="ECO:0007669"/>
    <property type="project" value="InterPro"/>
</dbReference>
<sequence length="231" mass="25186">MVTVLSDPAQTCPPSGREASLQRPLVSFARPLPAVCFSTPFPTTATRSYPTSHRKPAGPTTGIFQHRLLHTSVAVKDAPNVPDFSGYQAKSEATNRGLSYFMIGSLGVLTATAAKSTVTEFLSTMSASADVLALAKVEIELASIPEGKNVILKWRGKPVFIRHRTQEEIEEARNTDWKALRDPESDESRTKKPEWLVMLGSAHAMDLTTISLNLEIPQHDFNDAEGKLVVG</sequence>
<dbReference type="InterPro" id="IPR036922">
    <property type="entry name" value="Rieske_2Fe-2S_sf"/>
</dbReference>
<evidence type="ECO:0000313" key="2">
    <source>
        <dbReference type="EMBL" id="PSS37120.1"/>
    </source>
</evidence>
<dbReference type="OrthoDB" id="1637982at2759"/>
<protein>
    <recommendedName>
        <fullName evidence="1">Cytochrome b-c1 complex subunit Rieske transmembrane domain-containing protein</fullName>
    </recommendedName>
</protein>
<dbReference type="Gene3D" id="1.20.5.270">
    <property type="entry name" value="Ubiquinol cytochrome reductase, transmembrane domain"/>
    <property type="match status" value="1"/>
</dbReference>
<name>A0A2R6S4A2_9APHY</name>
<reference evidence="2 3" key="1">
    <citation type="submission" date="2018-02" db="EMBL/GenBank/DDBJ databases">
        <title>Genome sequence of the basidiomycete white-rot fungus Phlebia centrifuga.</title>
        <authorList>
            <person name="Granchi Z."/>
            <person name="Peng M."/>
            <person name="de Vries R.P."/>
            <person name="Hilden K."/>
            <person name="Makela M.R."/>
            <person name="Grigoriev I."/>
            <person name="Riley R."/>
        </authorList>
    </citation>
    <scope>NUCLEOTIDE SEQUENCE [LARGE SCALE GENOMIC DNA]</scope>
    <source>
        <strain evidence="2 3">FBCC195</strain>
    </source>
</reference>
<dbReference type="STRING" id="98765.A0A2R6S4A2"/>
<dbReference type="SUPFAM" id="SSF50022">
    <property type="entry name" value="ISP domain"/>
    <property type="match status" value="1"/>
</dbReference>
<evidence type="ECO:0000259" key="1">
    <source>
        <dbReference type="Pfam" id="PF02921"/>
    </source>
</evidence>
<dbReference type="EMBL" id="MLYV02000081">
    <property type="protein sequence ID" value="PSS37120.1"/>
    <property type="molecule type" value="Genomic_DNA"/>
</dbReference>
<dbReference type="Gene3D" id="2.102.10.10">
    <property type="entry name" value="Rieske [2Fe-2S] iron-sulphur domain"/>
    <property type="match status" value="1"/>
</dbReference>
<dbReference type="PANTHER" id="PTHR10134">
    <property type="entry name" value="CYTOCHROME B-C1 COMPLEX SUBUNIT RIESKE, MITOCHONDRIAL"/>
    <property type="match status" value="1"/>
</dbReference>